<organism evidence="3 4">
    <name type="scientific">Hexamita inflata</name>
    <dbReference type="NCBI Taxonomy" id="28002"/>
    <lineage>
        <taxon>Eukaryota</taxon>
        <taxon>Metamonada</taxon>
        <taxon>Diplomonadida</taxon>
        <taxon>Hexamitidae</taxon>
        <taxon>Hexamitinae</taxon>
        <taxon>Hexamita</taxon>
    </lineage>
</organism>
<proteinExistence type="predicted"/>
<feature type="region of interest" description="Disordered" evidence="2">
    <location>
        <begin position="376"/>
        <end position="395"/>
    </location>
</feature>
<evidence type="ECO:0000256" key="2">
    <source>
        <dbReference type="SAM" id="MobiDB-lite"/>
    </source>
</evidence>
<gene>
    <name evidence="3" type="ORF">HINF_LOCUS10531</name>
</gene>
<feature type="coiled-coil region" evidence="1">
    <location>
        <begin position="417"/>
        <end position="538"/>
    </location>
</feature>
<feature type="compositionally biased region" description="Basic and acidic residues" evidence="2">
    <location>
        <begin position="326"/>
        <end position="339"/>
    </location>
</feature>
<evidence type="ECO:0000313" key="3">
    <source>
        <dbReference type="EMBL" id="CAL5988768.1"/>
    </source>
</evidence>
<comment type="caution">
    <text evidence="3">The sequence shown here is derived from an EMBL/GenBank/DDBJ whole genome shotgun (WGS) entry which is preliminary data.</text>
</comment>
<evidence type="ECO:0000256" key="1">
    <source>
        <dbReference type="SAM" id="Coils"/>
    </source>
</evidence>
<reference evidence="3 4" key="1">
    <citation type="submission" date="2024-07" db="EMBL/GenBank/DDBJ databases">
        <authorList>
            <person name="Akdeniz Z."/>
        </authorList>
    </citation>
    <scope>NUCLEOTIDE SEQUENCE [LARGE SCALE GENOMIC DNA]</scope>
</reference>
<keyword evidence="4" id="KW-1185">Reference proteome</keyword>
<keyword evidence="1" id="KW-0175">Coiled coil</keyword>
<evidence type="ECO:0000313" key="4">
    <source>
        <dbReference type="Proteomes" id="UP001642409"/>
    </source>
</evidence>
<feature type="region of interest" description="Disordered" evidence="2">
    <location>
        <begin position="321"/>
        <end position="361"/>
    </location>
</feature>
<sequence>MAFDQNSISGVQGYKSVNVGEICFQRWYVKLYSTYFADFLQSNLTQSVIEWESKQCICFICIVGLLLLSDSCYYYNQYLLDYLIFLLAARNLLNQNQQFKMMIKYNVTYFKQNTFVSIPNMQNIQQTYKLKIVQYMINMNLFQTKPSENAIIAISNSLMDKATAELYGPNIIVTTSDYNAASVLQMIGKIEINNQKLEKFIIKLDEQKLKALTTPAQQIQELKQFNKAPDFLSIKEQRKQILIDLSKFSCKTGAQVVKKLKSIQLNENESLEINEDLNIIMTVYSKYIDEITKKIEIFQIDNQKLEISVCDLQSEQHGLTQCQNSAEEKQTDQKQDQKIEQSSMSYEDDPPGLGFNQNTLFNNDKESNKKLIQNMQQEKQVSFEETEEEPPSISLEQSENNQFMNQQQLQFQLSNSQYELLKDLKEKEEQITKLQNELKDKFKLEQELQENRIEIQTLKEQETEFRKQPQQNITKQQQEQKYMIEDLQKQLQEVSTKYSQLQKAYSSNNTFQYYVNESNEYQRKLSLAQEEILKFKEQEKEFCTQMQLNNEKQHDQNIKLKNFITNLLNEQKETEAKVKEMVKVFNDEKKTLLEKHELEIKNPDQYQINQDKAELEQHKVGITKQLTNQFNQQLAAQQQQFESQIQFMSLQNQNTMLQYHQQLQDCSQKLQACQQQLQACQIEKQNIQQNAQQYSVTIQNEAKQWIATETARITTEFNNQQQILKDEKQTLEVQINKLKLIVDKIPQIVAVNNIIIDLKEFPEDTGHKLVKKLEKQLPKMISANVAEDKNIIVMVQQEDAEETAKIIRKLQIDDKRLNCYIVEQSPIVCNTMCLE</sequence>
<name>A0ABP1HAH9_9EUKA</name>
<dbReference type="EMBL" id="CAXDID020000023">
    <property type="protein sequence ID" value="CAL5988768.1"/>
    <property type="molecule type" value="Genomic_DNA"/>
</dbReference>
<protein>
    <submittedName>
        <fullName evidence="3">Hypothetical_protein</fullName>
    </submittedName>
</protein>
<dbReference type="Proteomes" id="UP001642409">
    <property type="component" value="Unassembled WGS sequence"/>
</dbReference>
<accession>A0ABP1HAH9</accession>
<feature type="coiled-coil region" evidence="1">
    <location>
        <begin position="663"/>
        <end position="741"/>
    </location>
</feature>